<comment type="caution">
    <text evidence="4">The sequence shown here is derived from an EMBL/GenBank/DDBJ whole genome shotgun (WGS) entry which is preliminary data.</text>
</comment>
<evidence type="ECO:0000313" key="4">
    <source>
        <dbReference type="EMBL" id="KAB1081666.1"/>
    </source>
</evidence>
<dbReference type="Proteomes" id="UP000474159">
    <property type="component" value="Unassembled WGS sequence"/>
</dbReference>
<feature type="domain" description="Putative Flp pilus-assembly TadG-like N-terminal" evidence="3">
    <location>
        <begin position="48"/>
        <end position="89"/>
    </location>
</feature>
<reference evidence="4 5" key="1">
    <citation type="submission" date="2019-09" db="EMBL/GenBank/DDBJ databases">
        <title>YIM 48816 draft genome.</title>
        <authorList>
            <person name="Jiang L."/>
        </authorList>
    </citation>
    <scope>NUCLEOTIDE SEQUENCE [LARGE SCALE GENOMIC DNA]</scope>
    <source>
        <strain evidence="4 5">YIM 48816</strain>
    </source>
</reference>
<protein>
    <recommendedName>
        <fullName evidence="3">Putative Flp pilus-assembly TadG-like N-terminal domain-containing protein</fullName>
    </recommendedName>
</protein>
<dbReference type="EMBL" id="VZZK01000001">
    <property type="protein sequence ID" value="KAB1081666.1"/>
    <property type="molecule type" value="Genomic_DNA"/>
</dbReference>
<evidence type="ECO:0000256" key="1">
    <source>
        <dbReference type="SAM" id="MobiDB-lite"/>
    </source>
</evidence>
<evidence type="ECO:0000313" key="5">
    <source>
        <dbReference type="Proteomes" id="UP000474159"/>
    </source>
</evidence>
<dbReference type="OrthoDB" id="7624353at2"/>
<evidence type="ECO:0000256" key="2">
    <source>
        <dbReference type="SAM" id="Phobius"/>
    </source>
</evidence>
<keyword evidence="2" id="KW-1133">Transmembrane helix</keyword>
<proteinExistence type="predicted"/>
<accession>A0A6L3T419</accession>
<feature type="region of interest" description="Disordered" evidence="1">
    <location>
        <begin position="1"/>
        <end position="26"/>
    </location>
</feature>
<organism evidence="4 5">
    <name type="scientific">Methylobacterium soli</name>
    <dbReference type="NCBI Taxonomy" id="553447"/>
    <lineage>
        <taxon>Bacteria</taxon>
        <taxon>Pseudomonadati</taxon>
        <taxon>Pseudomonadota</taxon>
        <taxon>Alphaproteobacteria</taxon>
        <taxon>Hyphomicrobiales</taxon>
        <taxon>Methylobacteriaceae</taxon>
        <taxon>Methylobacterium</taxon>
    </lineage>
</organism>
<dbReference type="Pfam" id="PF13400">
    <property type="entry name" value="Tad"/>
    <property type="match status" value="1"/>
</dbReference>
<feature type="transmembrane region" description="Helical" evidence="2">
    <location>
        <begin position="47"/>
        <end position="66"/>
    </location>
</feature>
<dbReference type="InterPro" id="IPR028087">
    <property type="entry name" value="Tad_N"/>
</dbReference>
<gene>
    <name evidence="4" type="ORF">F6X53_00755</name>
</gene>
<sequence length="483" mass="50818">MSRRFAPKADASIEPTNVPREERAPRKTGMGMMDWLNRFRRDTGANVIMLFGLFALPTIGIVGAGLEYGRFNILRGRLDTAADAAAIAAIATARDFITQNAGSQSGSALTDAAIAAGKAQAAKAFAANAGSVTRLFAVTPSIDLTRNGQGIGGQVKYAAIYPSTFGKLFGYSTWPFSGKATSTLTLTTYINYHIIVDTSQSMGIGSTPADMQALFDRVVKYNNGFGGEPGCVFACHVKAPGQTYTNEDLARNYLPKITLRINSAAGAVQTIVNQALASQGSSGQNTIKFALYAMQQDPATGIALRTLAAPENAPFSKVAAAASVMELGNNTQDGIGDSNFSASIGAFTNSLAPQGDGSTADLALNYVFIITDGVQDVPGGCYTGHCVTALDPAICTPLKAKANVGVLYTTYNPIYKDNMISKGYEANYNNLVSPIASMIAPNLQACATQPTSQYYFEATDGPAITTGMQKLFAPTSQLARLRP</sequence>
<keyword evidence="2" id="KW-0472">Membrane</keyword>
<evidence type="ECO:0000259" key="3">
    <source>
        <dbReference type="Pfam" id="PF13400"/>
    </source>
</evidence>
<keyword evidence="5" id="KW-1185">Reference proteome</keyword>
<dbReference type="AlphaFoldDB" id="A0A6L3T419"/>
<name>A0A6L3T419_9HYPH</name>
<keyword evidence="2" id="KW-0812">Transmembrane</keyword>